<evidence type="ECO:0000313" key="2">
    <source>
        <dbReference type="EMBL" id="KAF2889169.1"/>
    </source>
</evidence>
<dbReference type="EMBL" id="VTPC01070120">
    <property type="protein sequence ID" value="KAF2889169.1"/>
    <property type="molecule type" value="Genomic_DNA"/>
</dbReference>
<evidence type="ECO:0000313" key="3">
    <source>
        <dbReference type="Proteomes" id="UP000801492"/>
    </source>
</evidence>
<name>A0A8K0G7P1_IGNLU</name>
<gene>
    <name evidence="2" type="ORF">ILUMI_17004</name>
</gene>
<proteinExistence type="predicted"/>
<feature type="non-terminal residue" evidence="2">
    <location>
        <position position="1"/>
    </location>
</feature>
<sequence length="118" mass="13244">MVFTYKHKSERARLWSEATMQEAMTAVNENNISIRSPAMSISDCDIDVFSDTNFTPSSVTNWEDGDKILEVEALDILPDMNTKVELSHTPPLDTPASEFVTHNTENESHPVVQDLSTE</sequence>
<reference evidence="2" key="1">
    <citation type="submission" date="2019-08" db="EMBL/GenBank/DDBJ databases">
        <title>The genome of the North American firefly Photinus pyralis.</title>
        <authorList>
            <consortium name="Photinus pyralis genome working group"/>
            <person name="Fallon T.R."/>
            <person name="Sander Lower S.E."/>
            <person name="Weng J.-K."/>
        </authorList>
    </citation>
    <scope>NUCLEOTIDE SEQUENCE</scope>
    <source>
        <strain evidence="2">TRF0915ILg1</strain>
        <tissue evidence="2">Whole body</tissue>
    </source>
</reference>
<dbReference type="Proteomes" id="UP000801492">
    <property type="component" value="Unassembled WGS sequence"/>
</dbReference>
<dbReference type="AlphaFoldDB" id="A0A8K0G7P1"/>
<feature type="region of interest" description="Disordered" evidence="1">
    <location>
        <begin position="88"/>
        <end position="118"/>
    </location>
</feature>
<protein>
    <submittedName>
        <fullName evidence="2">Uncharacterized protein</fullName>
    </submittedName>
</protein>
<comment type="caution">
    <text evidence="2">The sequence shown here is derived from an EMBL/GenBank/DDBJ whole genome shotgun (WGS) entry which is preliminary data.</text>
</comment>
<keyword evidence="3" id="KW-1185">Reference proteome</keyword>
<evidence type="ECO:0000256" key="1">
    <source>
        <dbReference type="SAM" id="MobiDB-lite"/>
    </source>
</evidence>
<accession>A0A8K0G7P1</accession>
<organism evidence="2 3">
    <name type="scientific">Ignelater luminosus</name>
    <name type="common">Cucubano</name>
    <name type="synonym">Pyrophorus luminosus</name>
    <dbReference type="NCBI Taxonomy" id="2038154"/>
    <lineage>
        <taxon>Eukaryota</taxon>
        <taxon>Metazoa</taxon>
        <taxon>Ecdysozoa</taxon>
        <taxon>Arthropoda</taxon>
        <taxon>Hexapoda</taxon>
        <taxon>Insecta</taxon>
        <taxon>Pterygota</taxon>
        <taxon>Neoptera</taxon>
        <taxon>Endopterygota</taxon>
        <taxon>Coleoptera</taxon>
        <taxon>Polyphaga</taxon>
        <taxon>Elateriformia</taxon>
        <taxon>Elateroidea</taxon>
        <taxon>Elateridae</taxon>
        <taxon>Agrypninae</taxon>
        <taxon>Pyrophorini</taxon>
        <taxon>Ignelater</taxon>
    </lineage>
</organism>